<dbReference type="Proteomes" id="UP000886595">
    <property type="component" value="Unassembled WGS sequence"/>
</dbReference>
<dbReference type="EMBL" id="JAAMPC010000013">
    <property type="protein sequence ID" value="KAG2273408.1"/>
    <property type="molecule type" value="Genomic_DNA"/>
</dbReference>
<organism evidence="1 2">
    <name type="scientific">Brassica carinata</name>
    <name type="common">Ethiopian mustard</name>
    <name type="synonym">Abyssinian cabbage</name>
    <dbReference type="NCBI Taxonomy" id="52824"/>
    <lineage>
        <taxon>Eukaryota</taxon>
        <taxon>Viridiplantae</taxon>
        <taxon>Streptophyta</taxon>
        <taxon>Embryophyta</taxon>
        <taxon>Tracheophyta</taxon>
        <taxon>Spermatophyta</taxon>
        <taxon>Magnoliopsida</taxon>
        <taxon>eudicotyledons</taxon>
        <taxon>Gunneridae</taxon>
        <taxon>Pentapetalae</taxon>
        <taxon>rosids</taxon>
        <taxon>malvids</taxon>
        <taxon>Brassicales</taxon>
        <taxon>Brassicaceae</taxon>
        <taxon>Brassiceae</taxon>
        <taxon>Brassica</taxon>
    </lineage>
</organism>
<evidence type="ECO:0000313" key="2">
    <source>
        <dbReference type="Proteomes" id="UP000886595"/>
    </source>
</evidence>
<feature type="non-terminal residue" evidence="1">
    <location>
        <position position="130"/>
    </location>
</feature>
<keyword evidence="2" id="KW-1185">Reference proteome</keyword>
<comment type="caution">
    <text evidence="1">The sequence shown here is derived from an EMBL/GenBank/DDBJ whole genome shotgun (WGS) entry which is preliminary data.</text>
</comment>
<sequence length="130" mass="15090">RVFECTATIDDVVHDSPWYRAKISVYDNSEQAILYYSAMLVANRPGRRHRVSQNYFEEVTSYKRDQDPLFGHSPALTKPRSEPTLLQLPRKHFVGMLCLQLPKAVWNLQMRGLRGVRVLRCRKLNAKCGN</sequence>
<dbReference type="AlphaFoldDB" id="A0A8X7QTG2"/>
<proteinExistence type="predicted"/>
<name>A0A8X7QTG2_BRACI</name>
<accession>A0A8X7QTG2</accession>
<protein>
    <submittedName>
        <fullName evidence="1">Uncharacterized protein</fullName>
    </submittedName>
</protein>
<evidence type="ECO:0000313" key="1">
    <source>
        <dbReference type="EMBL" id="KAG2273408.1"/>
    </source>
</evidence>
<reference evidence="1 2" key="1">
    <citation type="submission" date="2020-02" db="EMBL/GenBank/DDBJ databases">
        <authorList>
            <person name="Ma Q."/>
            <person name="Huang Y."/>
            <person name="Song X."/>
            <person name="Pei D."/>
        </authorList>
    </citation>
    <scope>NUCLEOTIDE SEQUENCE [LARGE SCALE GENOMIC DNA]</scope>
    <source>
        <strain evidence="1">Sxm20200214</strain>
        <tissue evidence="1">Leaf</tissue>
    </source>
</reference>
<gene>
    <name evidence="1" type="ORF">Bca52824_067963</name>
</gene>